<dbReference type="GeneID" id="25416356"/>
<evidence type="ECO:0000256" key="2">
    <source>
        <dbReference type="SAM" id="Phobius"/>
    </source>
</evidence>
<keyword evidence="2" id="KW-1133">Transmembrane helix</keyword>
<keyword evidence="2" id="KW-0812">Transmembrane</keyword>
<evidence type="ECO:0000256" key="1">
    <source>
        <dbReference type="SAM" id="MobiDB-lite"/>
    </source>
</evidence>
<dbReference type="EMBL" id="KL584703">
    <property type="protein sequence ID" value="KEQ77283.1"/>
    <property type="molecule type" value="Genomic_DNA"/>
</dbReference>
<dbReference type="Proteomes" id="UP000027730">
    <property type="component" value="Unassembled WGS sequence"/>
</dbReference>
<proteinExistence type="predicted"/>
<evidence type="ECO:0000313" key="4">
    <source>
        <dbReference type="Proteomes" id="UP000027730"/>
    </source>
</evidence>
<sequence length="292" mass="32143">MADNTGQQSIWWTIFSRSTLVIVATCITICTATISVPVLFVMFVLVAISPEYFSNMSFGIDTNHIRLDLKITSGQMRAGVASPHPTISPPTTPQDNRSSSTRSTTLQSPSRQSPSPRSPSGPAAYTWVRQYHSQQPTPLNTAFAAQQPYTWRAASGHLPSNANIQNSLPPYLPPISEPEPIPMAQLPSRYGAYTSMDTTPPTRSAPTTSPPLRRRRRRPSSNFSWDADDRLPPARPDEVITPSRPGALRRTTAESMPGLVHIVDDDSGDEALPVYDRPPEYDDEAHSQPPLR</sequence>
<dbReference type="HOGENOM" id="CLU_1026669_0_0_1"/>
<evidence type="ECO:0000313" key="3">
    <source>
        <dbReference type="EMBL" id="KEQ77283.1"/>
    </source>
</evidence>
<keyword evidence="4" id="KW-1185">Reference proteome</keyword>
<feature type="compositionally biased region" description="Basic and acidic residues" evidence="1">
    <location>
        <begin position="227"/>
        <end position="238"/>
    </location>
</feature>
<feature type="compositionally biased region" description="Low complexity" evidence="1">
    <location>
        <begin position="198"/>
        <end position="211"/>
    </location>
</feature>
<name>A0A074WVS0_9PEZI</name>
<organism evidence="3 4">
    <name type="scientific">Aureobasidium namibiae CBS 147.97</name>
    <dbReference type="NCBI Taxonomy" id="1043004"/>
    <lineage>
        <taxon>Eukaryota</taxon>
        <taxon>Fungi</taxon>
        <taxon>Dikarya</taxon>
        <taxon>Ascomycota</taxon>
        <taxon>Pezizomycotina</taxon>
        <taxon>Dothideomycetes</taxon>
        <taxon>Dothideomycetidae</taxon>
        <taxon>Dothideales</taxon>
        <taxon>Saccotheciaceae</taxon>
        <taxon>Aureobasidium</taxon>
    </lineage>
</organism>
<reference evidence="3 4" key="1">
    <citation type="journal article" date="2014" name="BMC Genomics">
        <title>Genome sequencing of four Aureobasidium pullulans varieties: biotechnological potential, stress tolerance, and description of new species.</title>
        <authorList>
            <person name="Gostin Ar C."/>
            <person name="Ohm R.A."/>
            <person name="Kogej T."/>
            <person name="Sonjak S."/>
            <person name="Turk M."/>
            <person name="Zajc J."/>
            <person name="Zalar P."/>
            <person name="Grube M."/>
            <person name="Sun H."/>
            <person name="Han J."/>
            <person name="Sharma A."/>
            <person name="Chiniquy J."/>
            <person name="Ngan C.Y."/>
            <person name="Lipzen A."/>
            <person name="Barry K."/>
            <person name="Grigoriev I.V."/>
            <person name="Gunde-Cimerman N."/>
        </authorList>
    </citation>
    <scope>NUCLEOTIDE SEQUENCE [LARGE SCALE GENOMIC DNA]</scope>
    <source>
        <strain evidence="3 4">CBS 147.97</strain>
    </source>
</reference>
<protein>
    <submittedName>
        <fullName evidence="3">Uncharacterized protein</fullName>
    </submittedName>
</protein>
<keyword evidence="2" id="KW-0472">Membrane</keyword>
<feature type="compositionally biased region" description="Basic and acidic residues" evidence="1">
    <location>
        <begin position="277"/>
        <end position="286"/>
    </location>
</feature>
<accession>A0A074WVS0</accession>
<dbReference type="OrthoDB" id="3937092at2759"/>
<feature type="compositionally biased region" description="Low complexity" evidence="1">
    <location>
        <begin position="97"/>
        <end position="120"/>
    </location>
</feature>
<feature type="region of interest" description="Disordered" evidence="1">
    <location>
        <begin position="78"/>
        <end position="123"/>
    </location>
</feature>
<feature type="region of interest" description="Disordered" evidence="1">
    <location>
        <begin position="191"/>
        <end position="292"/>
    </location>
</feature>
<dbReference type="RefSeq" id="XP_013431471.1">
    <property type="nucleotide sequence ID" value="XM_013576017.1"/>
</dbReference>
<dbReference type="AlphaFoldDB" id="A0A074WVS0"/>
<feature type="transmembrane region" description="Helical" evidence="2">
    <location>
        <begin position="20"/>
        <end position="48"/>
    </location>
</feature>
<gene>
    <name evidence="3" type="ORF">M436DRAFT_79006</name>
</gene>